<feature type="region of interest" description="Disordered" evidence="1">
    <location>
        <begin position="66"/>
        <end position="85"/>
    </location>
</feature>
<dbReference type="OrthoDB" id="1324929at2759"/>
<sequence length="85" mass="9326">MSTDVTFFKSQPYDTSSDHPDVSMVLPLPQVLPAPTFKESTITSASVVVVPSLLTYQHRLRPALVPDDSCHAPNHTPTTDFPLFS</sequence>
<organism evidence="2 3">
    <name type="scientific">Solanum commersonii</name>
    <name type="common">Commerson's wild potato</name>
    <name type="synonym">Commerson's nightshade</name>
    <dbReference type="NCBI Taxonomy" id="4109"/>
    <lineage>
        <taxon>Eukaryota</taxon>
        <taxon>Viridiplantae</taxon>
        <taxon>Streptophyta</taxon>
        <taxon>Embryophyta</taxon>
        <taxon>Tracheophyta</taxon>
        <taxon>Spermatophyta</taxon>
        <taxon>Magnoliopsida</taxon>
        <taxon>eudicotyledons</taxon>
        <taxon>Gunneridae</taxon>
        <taxon>Pentapetalae</taxon>
        <taxon>asterids</taxon>
        <taxon>lamiids</taxon>
        <taxon>Solanales</taxon>
        <taxon>Solanaceae</taxon>
        <taxon>Solanoideae</taxon>
        <taxon>Solaneae</taxon>
        <taxon>Solanum</taxon>
    </lineage>
</organism>
<dbReference type="EMBL" id="JACXVP010000001">
    <property type="protein sequence ID" value="KAG5632059.1"/>
    <property type="molecule type" value="Genomic_DNA"/>
</dbReference>
<gene>
    <name evidence="2" type="ORF">H5410_003776</name>
</gene>
<feature type="region of interest" description="Disordered" evidence="1">
    <location>
        <begin position="1"/>
        <end position="20"/>
    </location>
</feature>
<evidence type="ECO:0000313" key="3">
    <source>
        <dbReference type="Proteomes" id="UP000824120"/>
    </source>
</evidence>
<proteinExistence type="predicted"/>
<reference evidence="2 3" key="1">
    <citation type="submission" date="2020-09" db="EMBL/GenBank/DDBJ databases">
        <title>De no assembly of potato wild relative species, Solanum commersonii.</title>
        <authorList>
            <person name="Cho K."/>
        </authorList>
    </citation>
    <scope>NUCLEOTIDE SEQUENCE [LARGE SCALE GENOMIC DNA]</scope>
    <source>
        <strain evidence="2">LZ3.2</strain>
        <tissue evidence="2">Leaf</tissue>
    </source>
</reference>
<protein>
    <submittedName>
        <fullName evidence="2">Uncharacterized protein</fullName>
    </submittedName>
</protein>
<evidence type="ECO:0000313" key="2">
    <source>
        <dbReference type="EMBL" id="KAG5632059.1"/>
    </source>
</evidence>
<evidence type="ECO:0000256" key="1">
    <source>
        <dbReference type="SAM" id="MobiDB-lite"/>
    </source>
</evidence>
<dbReference type="AlphaFoldDB" id="A0A9J6B621"/>
<name>A0A9J6B621_SOLCO</name>
<dbReference type="Proteomes" id="UP000824120">
    <property type="component" value="Chromosome 1"/>
</dbReference>
<feature type="compositionally biased region" description="Polar residues" evidence="1">
    <location>
        <begin position="1"/>
        <end position="15"/>
    </location>
</feature>
<accession>A0A9J6B621</accession>
<comment type="caution">
    <text evidence="2">The sequence shown here is derived from an EMBL/GenBank/DDBJ whole genome shotgun (WGS) entry which is preliminary data.</text>
</comment>
<keyword evidence="3" id="KW-1185">Reference proteome</keyword>